<evidence type="ECO:0000256" key="7">
    <source>
        <dbReference type="SAM" id="MobiDB-lite"/>
    </source>
</evidence>
<sequence>MARAITPEQREDLRSRLVDNLAAVRFAGSGESGVDNLQRAAEIEAKAFSAAERLGSDGAADAAVVREYSRAAGEMMTQAIGNVDGVSADDDDASSSSSSSSEDEMSGLAGLIQRLALKHREQGGQLDQDGIPVMPEPESREPLLSSFDIAGVAEYIKSGKCKRIVIMAGAGISVSAGIPDFRTPGTGLYDNLQKYNLPHPTAVFELDYFRENPKPFYLLAKELYPGNFPPTPTHHFIRLLHEKGLLARCFTQNIDSLEAAAGIPGDKIVAAHGNFDAAHCLRGHAADVNDVKAHVDRGDVMRCKEVGCNELVKPDIVFFGEALPQRFNRLAATDFDDCDLLIVAGTSLAVHPFAGLVDFPSEDTPRLLVNREVVGELDPRMRSLRQMLGRGAGFDFSEEGNYRDALWLGDCDDGFMELATLCGWGDELREMCERK</sequence>
<dbReference type="InterPro" id="IPR026591">
    <property type="entry name" value="Sirtuin_cat_small_dom_sf"/>
</dbReference>
<organism evidence="9">
    <name type="scientific">Micromonas pusilla</name>
    <name type="common">Picoplanktonic green alga</name>
    <name type="synonym">Chromulina pusilla</name>
    <dbReference type="NCBI Taxonomy" id="38833"/>
    <lineage>
        <taxon>Eukaryota</taxon>
        <taxon>Viridiplantae</taxon>
        <taxon>Chlorophyta</taxon>
        <taxon>Mamiellophyceae</taxon>
        <taxon>Mamiellales</taxon>
        <taxon>Mamiellaceae</taxon>
        <taxon>Micromonas</taxon>
    </lineage>
</organism>
<evidence type="ECO:0000313" key="9">
    <source>
        <dbReference type="EMBL" id="CAD8590861.1"/>
    </source>
</evidence>
<dbReference type="InterPro" id="IPR050134">
    <property type="entry name" value="NAD-dep_sirtuin_deacylases"/>
</dbReference>
<keyword evidence="3" id="KW-0479">Metal-binding</keyword>
<evidence type="ECO:0000256" key="5">
    <source>
        <dbReference type="ARBA" id="ARBA00023027"/>
    </source>
</evidence>
<feature type="domain" description="Deacetylase sirtuin-type" evidence="8">
    <location>
        <begin position="142"/>
        <end position="425"/>
    </location>
</feature>
<dbReference type="GO" id="GO:0005634">
    <property type="term" value="C:nucleus"/>
    <property type="evidence" value="ECO:0007669"/>
    <property type="project" value="TreeGrafter"/>
</dbReference>
<keyword evidence="2" id="KW-0808">Transferase</keyword>
<dbReference type="InterPro" id="IPR026590">
    <property type="entry name" value="Ssirtuin_cat_dom"/>
</dbReference>
<evidence type="ECO:0000256" key="4">
    <source>
        <dbReference type="ARBA" id="ARBA00022833"/>
    </source>
</evidence>
<dbReference type="GO" id="GO:0046872">
    <property type="term" value="F:metal ion binding"/>
    <property type="evidence" value="ECO:0007669"/>
    <property type="project" value="UniProtKB-KW"/>
</dbReference>
<proteinExistence type="predicted"/>
<protein>
    <recommendedName>
        <fullName evidence="8">Deacetylase sirtuin-type domain-containing protein</fullName>
    </recommendedName>
</protein>
<dbReference type="InterPro" id="IPR003000">
    <property type="entry name" value="Sirtuin"/>
</dbReference>
<feature type="region of interest" description="Disordered" evidence="7">
    <location>
        <begin position="83"/>
        <end position="104"/>
    </location>
</feature>
<dbReference type="Gene3D" id="3.40.50.1220">
    <property type="entry name" value="TPP-binding domain"/>
    <property type="match status" value="1"/>
</dbReference>
<dbReference type="CDD" id="cd01408">
    <property type="entry name" value="SIRT1"/>
    <property type="match status" value="1"/>
</dbReference>
<gene>
    <name evidence="9" type="ORF">MSP1404_LOCUS8265</name>
</gene>
<evidence type="ECO:0000256" key="3">
    <source>
        <dbReference type="ARBA" id="ARBA00022723"/>
    </source>
</evidence>
<dbReference type="Pfam" id="PF02146">
    <property type="entry name" value="SIR2"/>
    <property type="match status" value="1"/>
</dbReference>
<keyword evidence="4" id="KW-0862">Zinc</keyword>
<dbReference type="PROSITE" id="PS50305">
    <property type="entry name" value="SIRTUIN"/>
    <property type="match status" value="1"/>
</dbReference>
<dbReference type="SUPFAM" id="SSF52467">
    <property type="entry name" value="DHS-like NAD/FAD-binding domain"/>
    <property type="match status" value="1"/>
</dbReference>
<comment type="cofactor">
    <cofactor evidence="1">
        <name>Zn(2+)</name>
        <dbReference type="ChEBI" id="CHEBI:29105"/>
    </cofactor>
</comment>
<dbReference type="PANTHER" id="PTHR11085">
    <property type="entry name" value="NAD-DEPENDENT PROTEIN DEACYLASE SIRTUIN-5, MITOCHONDRIAL-RELATED"/>
    <property type="match status" value="1"/>
</dbReference>
<dbReference type="AlphaFoldDB" id="A0A7S0KS11"/>
<keyword evidence="5" id="KW-0520">NAD</keyword>
<dbReference type="GO" id="GO:0017136">
    <property type="term" value="F:histone deacetylase activity, NAD-dependent"/>
    <property type="evidence" value="ECO:0007669"/>
    <property type="project" value="TreeGrafter"/>
</dbReference>
<accession>A0A7S0KS11</accession>
<name>A0A7S0KS11_MICPS</name>
<reference evidence="9" key="1">
    <citation type="submission" date="2021-01" db="EMBL/GenBank/DDBJ databases">
        <authorList>
            <person name="Corre E."/>
            <person name="Pelletier E."/>
            <person name="Niang G."/>
            <person name="Scheremetjew M."/>
            <person name="Finn R."/>
            <person name="Kale V."/>
            <person name="Holt S."/>
            <person name="Cochrane G."/>
            <person name="Meng A."/>
            <person name="Brown T."/>
            <person name="Cohen L."/>
        </authorList>
    </citation>
    <scope>NUCLEOTIDE SEQUENCE</scope>
    <source>
        <strain evidence="9">CCMP494</strain>
    </source>
</reference>
<dbReference type="PANTHER" id="PTHR11085:SF6">
    <property type="entry name" value="NAD-DEPENDENT PROTEIN DEACETYLASE SIRTUIN-2"/>
    <property type="match status" value="1"/>
</dbReference>
<evidence type="ECO:0000256" key="1">
    <source>
        <dbReference type="ARBA" id="ARBA00001947"/>
    </source>
</evidence>
<dbReference type="EMBL" id="HBEV01010712">
    <property type="protein sequence ID" value="CAD8590861.1"/>
    <property type="molecule type" value="Transcribed_RNA"/>
</dbReference>
<comment type="caution">
    <text evidence="6">Lacks conserved residue(s) required for the propagation of feature annotation.</text>
</comment>
<dbReference type="GO" id="GO:0070403">
    <property type="term" value="F:NAD+ binding"/>
    <property type="evidence" value="ECO:0007669"/>
    <property type="project" value="InterPro"/>
</dbReference>
<evidence type="ECO:0000259" key="8">
    <source>
        <dbReference type="PROSITE" id="PS50305"/>
    </source>
</evidence>
<evidence type="ECO:0000256" key="6">
    <source>
        <dbReference type="PROSITE-ProRule" id="PRU00236"/>
    </source>
</evidence>
<dbReference type="Gene3D" id="3.30.1600.10">
    <property type="entry name" value="SIR2/SIRT2 'Small Domain"/>
    <property type="match status" value="1"/>
</dbReference>
<dbReference type="InterPro" id="IPR029035">
    <property type="entry name" value="DHS-like_NAD/FAD-binding_dom"/>
</dbReference>
<evidence type="ECO:0000256" key="2">
    <source>
        <dbReference type="ARBA" id="ARBA00022679"/>
    </source>
</evidence>